<dbReference type="InterPro" id="IPR010344">
    <property type="entry name" value="YbjH"/>
</dbReference>
<reference evidence="1" key="1">
    <citation type="journal article" date="2015" name="Nature">
        <title>Complex archaea that bridge the gap between prokaryotes and eukaryotes.</title>
        <authorList>
            <person name="Spang A."/>
            <person name="Saw J.H."/>
            <person name="Jorgensen S.L."/>
            <person name="Zaremba-Niedzwiedzka K."/>
            <person name="Martijn J."/>
            <person name="Lind A.E."/>
            <person name="van Eijk R."/>
            <person name="Schleper C."/>
            <person name="Guy L."/>
            <person name="Ettema T.J."/>
        </authorList>
    </citation>
    <scope>NUCLEOTIDE SEQUENCE</scope>
</reference>
<comment type="caution">
    <text evidence="1">The sequence shown here is derived from an EMBL/GenBank/DDBJ whole genome shotgun (WGS) entry which is preliminary data.</text>
</comment>
<gene>
    <name evidence="1" type="ORF">LCGC14_0899740</name>
</gene>
<sequence>MAESKVKYAPAYSIYIGYLGKVIERLQMQGCTKKLAAVLFCTGAVAWYASQTSAQSMTTYGTPGLIEMPTAEVLNDGELAFTSSAFGPNYRYTATFEIRPRIYGSFRYSQIKDIFARPFLGGDTFDRSFDIHYQISDEGIYLPAFAVGLRDFLGTGILSSEYFVATKSFGPDIEVTGGLGWGRLAGRNTFSNPLSVISNRFDTRTRGASTGGQFNTGQWFSGPTSVFAGVKWEINDKSAFFAEYSPDLYTRESVNTGIQISSPVNVGLEYRFKNGVNLKGFVIGGNEIGAQLSYVIDPANPGNPGGLEGAPSAMGQRNRRTITDWNSSAKGGGRDAVEHVINAKLADEGLLLQGFTMGGGQATVRIENIRWNNDPQAAGRAARVMATTLPPEIEQLTVVFLDKGVPISRVVTQRSDLEELQFDFDGSWRTFARARIEDAHDQGRVGELGSVYPYFDASLGPYLATSFFDPDSPIRADLGAQLRLAYRPAPGLTFAAKLRYPLVGNIANSFRVSNSAIEPVRTNAVRYAQESSLEVNRLTAEYIFRPGRSLFGRVSAGYLESMFGGVSAEVLWYPIVRRLALGVEINYVKQRNFDMLFGFQDYSVATGHVSGYYDFGNGFLGQLDVGRYLAGDYGATVSIDREFNNGFKVGGFFTLTDVSFDDFGEGSFDKGLRFQVPLSWFTGRPSRKNISQTIKPITRDGGARLAVANRLYGTVREYRGKELRDSWGGYLR</sequence>
<evidence type="ECO:0008006" key="2">
    <source>
        <dbReference type="Google" id="ProtNLM"/>
    </source>
</evidence>
<protein>
    <recommendedName>
        <fullName evidence="2">Exopolysaccharide biosynthesis protein YbjH</fullName>
    </recommendedName>
</protein>
<evidence type="ECO:0000313" key="1">
    <source>
        <dbReference type="EMBL" id="KKN23959.1"/>
    </source>
</evidence>
<dbReference type="EMBL" id="LAZR01002923">
    <property type="protein sequence ID" value="KKN23959.1"/>
    <property type="molecule type" value="Genomic_DNA"/>
</dbReference>
<proteinExistence type="predicted"/>
<organism evidence="1">
    <name type="scientific">marine sediment metagenome</name>
    <dbReference type="NCBI Taxonomy" id="412755"/>
    <lineage>
        <taxon>unclassified sequences</taxon>
        <taxon>metagenomes</taxon>
        <taxon>ecological metagenomes</taxon>
    </lineage>
</organism>
<accession>A0A0F9P1M8</accession>
<name>A0A0F9P1M8_9ZZZZ</name>
<dbReference type="AlphaFoldDB" id="A0A0F9P1M8"/>
<dbReference type="Pfam" id="PF06082">
    <property type="entry name" value="YjbH"/>
    <property type="match status" value="1"/>
</dbReference>